<keyword evidence="6" id="KW-1185">Reference proteome</keyword>
<evidence type="ECO:0000256" key="3">
    <source>
        <dbReference type="ARBA" id="ARBA00022729"/>
    </source>
</evidence>
<feature type="chain" id="PRO_5046464699" evidence="4">
    <location>
        <begin position="22"/>
        <end position="334"/>
    </location>
</feature>
<evidence type="ECO:0000256" key="1">
    <source>
        <dbReference type="ARBA" id="ARBA00004418"/>
    </source>
</evidence>
<comment type="caution">
    <text evidence="5">The sequence shown here is derived from an EMBL/GenBank/DDBJ whole genome shotgun (WGS) entry which is preliminary data.</text>
</comment>
<gene>
    <name evidence="5" type="ORF">JOF47_002799</name>
</gene>
<evidence type="ECO:0000256" key="2">
    <source>
        <dbReference type="ARBA" id="ARBA00010742"/>
    </source>
</evidence>
<evidence type="ECO:0000313" key="5">
    <source>
        <dbReference type="EMBL" id="MBP2387288.1"/>
    </source>
</evidence>
<dbReference type="RefSeq" id="WP_342592785.1">
    <property type="nucleotide sequence ID" value="NZ_BAAAJY010000005.1"/>
</dbReference>
<proteinExistence type="inferred from homology"/>
<dbReference type="Proteomes" id="UP001296993">
    <property type="component" value="Unassembled WGS sequence"/>
</dbReference>
<sequence length="334" mass="34618">MKLSLRSMALLAVGSLTLSMAACSTGNDPAAAPTPGGSTTLKVGTIGLTSDAAIELAKSKGYFKEEGLTVETSVVANPPAGVAAAQSGQLDLTYTPSIPMFNALSQGVPLKIVAAADGYSDEAMGKSDLTLVDDTALIVGKDSPIASVGELEGKTISVPARKAQLEVTISRAVQQAGGDPTKINWIVLDFSSAVQSLKQGRIDAAGLVAPFTSKAVADGGKVVSSPGVEFFEKGAVGLYVAGESTATKKAEQLRAFARAINKANAYANENHDEALEVAAKLTDTPLEVLKNSALTFWPTEVRLADIQRVDTRLAELGFLPKEVKIDDSLILGDK</sequence>
<organism evidence="5 6">
    <name type="scientific">Paeniglutamicibacter kerguelensis</name>
    <dbReference type="NCBI Taxonomy" id="254788"/>
    <lineage>
        <taxon>Bacteria</taxon>
        <taxon>Bacillati</taxon>
        <taxon>Actinomycetota</taxon>
        <taxon>Actinomycetes</taxon>
        <taxon>Micrococcales</taxon>
        <taxon>Micrococcaceae</taxon>
        <taxon>Paeniglutamicibacter</taxon>
    </lineage>
</organism>
<dbReference type="Pfam" id="PF13379">
    <property type="entry name" value="NMT1_2"/>
    <property type="match status" value="1"/>
</dbReference>
<dbReference type="Gene3D" id="3.40.190.10">
    <property type="entry name" value="Periplasmic binding protein-like II"/>
    <property type="match status" value="2"/>
</dbReference>
<protein>
    <submittedName>
        <fullName evidence="5">NitT/TauT family transport system substrate-binding protein</fullName>
    </submittedName>
</protein>
<reference evidence="5 6" key="1">
    <citation type="submission" date="2021-03" db="EMBL/GenBank/DDBJ databases">
        <title>Sequencing the genomes of 1000 actinobacteria strains.</title>
        <authorList>
            <person name="Klenk H.-P."/>
        </authorList>
    </citation>
    <scope>NUCLEOTIDE SEQUENCE [LARGE SCALE GENOMIC DNA]</scope>
    <source>
        <strain evidence="5 6">DSM 15797</strain>
    </source>
</reference>
<dbReference type="PANTHER" id="PTHR30024">
    <property type="entry name" value="ALIPHATIC SULFONATES-BINDING PROTEIN-RELATED"/>
    <property type="match status" value="1"/>
</dbReference>
<accession>A0ABS4XFX3</accession>
<evidence type="ECO:0000313" key="6">
    <source>
        <dbReference type="Proteomes" id="UP001296993"/>
    </source>
</evidence>
<feature type="signal peptide" evidence="4">
    <location>
        <begin position="1"/>
        <end position="21"/>
    </location>
</feature>
<dbReference type="PANTHER" id="PTHR30024:SF47">
    <property type="entry name" value="TAURINE-BINDING PERIPLASMIC PROTEIN"/>
    <property type="match status" value="1"/>
</dbReference>
<evidence type="ECO:0000256" key="4">
    <source>
        <dbReference type="SAM" id="SignalP"/>
    </source>
</evidence>
<name>A0ABS4XFX3_9MICC</name>
<dbReference type="EMBL" id="JAGIOF010000001">
    <property type="protein sequence ID" value="MBP2387288.1"/>
    <property type="molecule type" value="Genomic_DNA"/>
</dbReference>
<comment type="similarity">
    <text evidence="2">Belongs to the bacterial solute-binding protein SsuA/TauA family.</text>
</comment>
<dbReference type="PROSITE" id="PS51257">
    <property type="entry name" value="PROKAR_LIPOPROTEIN"/>
    <property type="match status" value="1"/>
</dbReference>
<keyword evidence="3 4" id="KW-0732">Signal</keyword>
<dbReference type="SUPFAM" id="SSF53850">
    <property type="entry name" value="Periplasmic binding protein-like II"/>
    <property type="match status" value="1"/>
</dbReference>
<comment type="subcellular location">
    <subcellularLocation>
        <location evidence="1">Periplasm</location>
    </subcellularLocation>
</comment>